<dbReference type="GO" id="GO:0003681">
    <property type="term" value="F:bent DNA binding"/>
    <property type="evidence" value="ECO:0007669"/>
    <property type="project" value="TreeGrafter"/>
</dbReference>
<evidence type="ECO:0000313" key="7">
    <source>
        <dbReference type="EMBL" id="PZN68704.1"/>
    </source>
</evidence>
<evidence type="ECO:0000256" key="1">
    <source>
        <dbReference type="ARBA" id="ARBA00004453"/>
    </source>
</evidence>
<dbReference type="PANTHER" id="PTHR38097">
    <property type="match status" value="1"/>
</dbReference>
<evidence type="ECO:0000313" key="8">
    <source>
        <dbReference type="Proteomes" id="UP000249396"/>
    </source>
</evidence>
<dbReference type="GO" id="GO:0032993">
    <property type="term" value="C:protein-DNA complex"/>
    <property type="evidence" value="ECO:0007669"/>
    <property type="project" value="TreeGrafter"/>
</dbReference>
<dbReference type="SMART" id="SM00528">
    <property type="entry name" value="HNS"/>
    <property type="match status" value="1"/>
</dbReference>
<dbReference type="GO" id="GO:0000976">
    <property type="term" value="F:transcription cis-regulatory region binding"/>
    <property type="evidence" value="ECO:0007669"/>
    <property type="project" value="TreeGrafter"/>
</dbReference>
<comment type="caution">
    <text evidence="7">The sequence shown here is derived from an EMBL/GenBank/DDBJ whole genome shotgun (WGS) entry which is preliminary data.</text>
</comment>
<dbReference type="GO" id="GO:0003680">
    <property type="term" value="F:minor groove of adenine-thymine-rich DNA binding"/>
    <property type="evidence" value="ECO:0007669"/>
    <property type="project" value="TreeGrafter"/>
</dbReference>
<comment type="similarity">
    <text evidence="2">Belongs to the histone-like protein H-NS family.</text>
</comment>
<gene>
    <name evidence="7" type="ORF">DM484_31095</name>
</gene>
<dbReference type="Pfam" id="PF00816">
    <property type="entry name" value="Histone_HNS"/>
    <property type="match status" value="1"/>
</dbReference>
<dbReference type="InterPro" id="IPR027444">
    <property type="entry name" value="H-NS_C_dom"/>
</dbReference>
<evidence type="ECO:0000256" key="2">
    <source>
        <dbReference type="ARBA" id="ARBA00010610"/>
    </source>
</evidence>
<name>A0A2W4S438_9GAMM</name>
<dbReference type="GO" id="GO:0009295">
    <property type="term" value="C:nucleoid"/>
    <property type="evidence" value="ECO:0007669"/>
    <property type="project" value="UniProtKB-SubCell"/>
</dbReference>
<evidence type="ECO:0000256" key="5">
    <source>
        <dbReference type="SAM" id="MobiDB-lite"/>
    </source>
</evidence>
<sequence>MNEKLNELSEFELAHLIDTAQKTLRERQLGKRKEVAAQIKELAASIGYAVELTEISSEKTAGSSRKGSKVAVKYRNPENPKHQWTGRGMQPKWLRELIEQGRTLDEFTVA</sequence>
<comment type="subcellular location">
    <subcellularLocation>
        <location evidence="1">Cytoplasm</location>
        <location evidence="1">Nucleoid</location>
    </subcellularLocation>
</comment>
<dbReference type="SUPFAM" id="SSF81273">
    <property type="entry name" value="H-NS histone-like proteins"/>
    <property type="match status" value="1"/>
</dbReference>
<evidence type="ECO:0000256" key="3">
    <source>
        <dbReference type="ARBA" id="ARBA00022490"/>
    </source>
</evidence>
<dbReference type="Proteomes" id="UP000249396">
    <property type="component" value="Unassembled WGS sequence"/>
</dbReference>
<dbReference type="GO" id="GO:0001217">
    <property type="term" value="F:DNA-binding transcription repressor activity"/>
    <property type="evidence" value="ECO:0007669"/>
    <property type="project" value="TreeGrafter"/>
</dbReference>
<dbReference type="InterPro" id="IPR037150">
    <property type="entry name" value="H-NS_C_dom_sf"/>
</dbReference>
<feature type="region of interest" description="Disordered" evidence="5">
    <location>
        <begin position="57"/>
        <end position="88"/>
    </location>
</feature>
<protein>
    <submittedName>
        <fullName evidence="7">Histone</fullName>
    </submittedName>
</protein>
<accession>A0A2W4S438</accession>
<dbReference type="EMBL" id="QJPH01000597">
    <property type="protein sequence ID" value="PZN68704.1"/>
    <property type="molecule type" value="Genomic_DNA"/>
</dbReference>
<dbReference type="AlphaFoldDB" id="A0A2W4S438"/>
<keyword evidence="3" id="KW-0963">Cytoplasm</keyword>
<keyword evidence="4" id="KW-0238">DNA-binding</keyword>
<proteinExistence type="inferred from homology"/>
<dbReference type="GO" id="GO:0005829">
    <property type="term" value="C:cytosol"/>
    <property type="evidence" value="ECO:0007669"/>
    <property type="project" value="TreeGrafter"/>
</dbReference>
<dbReference type="Gene3D" id="4.10.430.10">
    <property type="entry name" value="Histone-like protein H-NS, C-terminal domain"/>
    <property type="match status" value="1"/>
</dbReference>
<reference evidence="7 8" key="1">
    <citation type="journal article" date="2018" name="Aquat. Microb. Ecol.">
        <title>Gammaproteobacterial methanotrophs dominate.</title>
        <authorList>
            <person name="Rissanen A.J."/>
            <person name="Saarenheimo J."/>
            <person name="Tiirola M."/>
            <person name="Peura S."/>
            <person name="Aalto S.L."/>
            <person name="Karvinen A."/>
            <person name="Nykanen H."/>
        </authorList>
    </citation>
    <scope>NUCLEOTIDE SEQUENCE [LARGE SCALE GENOMIC DNA]</scope>
    <source>
        <strain evidence="7">AMbin10</strain>
    </source>
</reference>
<feature type="domain" description="DNA-binding protein H-NS-like C-terminal" evidence="6">
    <location>
        <begin position="64"/>
        <end position="109"/>
    </location>
</feature>
<evidence type="ECO:0000259" key="6">
    <source>
        <dbReference type="SMART" id="SM00528"/>
    </source>
</evidence>
<evidence type="ECO:0000256" key="4">
    <source>
        <dbReference type="ARBA" id="ARBA00023125"/>
    </source>
</evidence>
<dbReference type="PANTHER" id="PTHR38097:SF2">
    <property type="entry name" value="DNA-BINDING PROTEIN STPA"/>
    <property type="match status" value="1"/>
</dbReference>
<organism evidence="7 8">
    <name type="scientific">Candidatus Methylumidiphilus alinenensis</name>
    <dbReference type="NCBI Taxonomy" id="2202197"/>
    <lineage>
        <taxon>Bacteria</taxon>
        <taxon>Pseudomonadati</taxon>
        <taxon>Pseudomonadota</taxon>
        <taxon>Gammaproteobacteria</taxon>
        <taxon>Methylococcales</taxon>
        <taxon>Candidatus Methylumidiphilus</taxon>
    </lineage>
</organism>